<comment type="subcellular location">
    <subcellularLocation>
        <location evidence="1">Endomembrane system</location>
        <topology evidence="1">Multi-pass membrane protein</topology>
    </subcellularLocation>
</comment>
<evidence type="ECO:0000313" key="6">
    <source>
        <dbReference type="EMBL" id="PZQ45962.1"/>
    </source>
</evidence>
<dbReference type="EMBL" id="QFQB01000035">
    <property type="protein sequence ID" value="PZQ45962.1"/>
    <property type="molecule type" value="Genomic_DNA"/>
</dbReference>
<organism evidence="6 7">
    <name type="scientific">Micavibrio aeruginosavorus</name>
    <dbReference type="NCBI Taxonomy" id="349221"/>
    <lineage>
        <taxon>Bacteria</taxon>
        <taxon>Pseudomonadati</taxon>
        <taxon>Bdellovibrionota</taxon>
        <taxon>Bdellovibrionia</taxon>
        <taxon>Bdellovibrionales</taxon>
        <taxon>Pseudobdellovibrionaceae</taxon>
        <taxon>Micavibrio</taxon>
    </lineage>
</organism>
<comment type="caution">
    <text evidence="6">The sequence shown here is derived from an EMBL/GenBank/DDBJ whole genome shotgun (WGS) entry which is preliminary data.</text>
</comment>
<feature type="transmembrane region" description="Helical" evidence="5">
    <location>
        <begin position="89"/>
        <end position="107"/>
    </location>
</feature>
<dbReference type="PANTHER" id="PTHR12714:SF9">
    <property type="entry name" value="PROTEIN-S-ISOPRENYLCYSTEINE O-METHYLTRANSFERASE"/>
    <property type="match status" value="1"/>
</dbReference>
<dbReference type="InterPro" id="IPR007318">
    <property type="entry name" value="Phopholipid_MeTrfase"/>
</dbReference>
<evidence type="ECO:0000256" key="4">
    <source>
        <dbReference type="ARBA" id="ARBA00023136"/>
    </source>
</evidence>
<feature type="transmembrane region" description="Helical" evidence="5">
    <location>
        <begin position="46"/>
        <end position="68"/>
    </location>
</feature>
<dbReference type="AlphaFoldDB" id="A0A2W5MXM3"/>
<dbReference type="GO" id="GO:0016740">
    <property type="term" value="F:transferase activity"/>
    <property type="evidence" value="ECO:0007669"/>
    <property type="project" value="UniProtKB-ARBA"/>
</dbReference>
<name>A0A2W5MXM3_9BACT</name>
<dbReference type="Proteomes" id="UP000249417">
    <property type="component" value="Unassembled WGS sequence"/>
</dbReference>
<keyword evidence="3 5" id="KW-1133">Transmembrane helix</keyword>
<reference evidence="6 7" key="1">
    <citation type="submission" date="2017-08" db="EMBL/GenBank/DDBJ databases">
        <title>Infants hospitalized years apart are colonized by the same room-sourced microbial strains.</title>
        <authorList>
            <person name="Brooks B."/>
            <person name="Olm M.R."/>
            <person name="Firek B.A."/>
            <person name="Baker R."/>
            <person name="Thomas B.C."/>
            <person name="Morowitz M.J."/>
            <person name="Banfield J.F."/>
        </authorList>
    </citation>
    <scope>NUCLEOTIDE SEQUENCE [LARGE SCALE GENOMIC DNA]</scope>
    <source>
        <strain evidence="6">S2_005_002_R2_29</strain>
    </source>
</reference>
<feature type="transmembrane region" description="Helical" evidence="5">
    <location>
        <begin position="21"/>
        <end position="40"/>
    </location>
</feature>
<dbReference type="PANTHER" id="PTHR12714">
    <property type="entry name" value="PROTEIN-S ISOPRENYLCYSTEINE O-METHYLTRANSFERASE"/>
    <property type="match status" value="1"/>
</dbReference>
<dbReference type="GO" id="GO:0012505">
    <property type="term" value="C:endomembrane system"/>
    <property type="evidence" value="ECO:0007669"/>
    <property type="project" value="UniProtKB-SubCell"/>
</dbReference>
<evidence type="ECO:0000256" key="5">
    <source>
        <dbReference type="SAM" id="Phobius"/>
    </source>
</evidence>
<keyword evidence="4 5" id="KW-0472">Membrane</keyword>
<evidence type="ECO:0000313" key="7">
    <source>
        <dbReference type="Proteomes" id="UP000249417"/>
    </source>
</evidence>
<gene>
    <name evidence="6" type="ORF">DI551_06055</name>
</gene>
<dbReference type="Pfam" id="PF04191">
    <property type="entry name" value="PEMT"/>
    <property type="match status" value="1"/>
</dbReference>
<evidence type="ECO:0000256" key="2">
    <source>
        <dbReference type="ARBA" id="ARBA00022692"/>
    </source>
</evidence>
<protein>
    <recommendedName>
        <fullName evidence="8">Isoprenylcysteine carboxylmethyltransferase family protein</fullName>
    </recommendedName>
</protein>
<evidence type="ECO:0008006" key="8">
    <source>
        <dbReference type="Google" id="ProtNLM"/>
    </source>
</evidence>
<evidence type="ECO:0000256" key="3">
    <source>
        <dbReference type="ARBA" id="ARBA00022989"/>
    </source>
</evidence>
<accession>A0A2W5MXM3</accession>
<feature type="transmembrane region" description="Helical" evidence="5">
    <location>
        <begin position="113"/>
        <end position="130"/>
    </location>
</feature>
<sequence>MRIRTEPFMINRSPLFKERMRIVRFLMLLGAPTLLFIAPVTQEFTFWHELMEILAHLLVFSGVLIRVYTSLYSGGRKNAVLLTDGPYSVVRNPLYIGSLFAVIGLGLQTGSMIVAAVATTIFLVLHYWTIQKEEAFLQGHYGDAYRNYLRMVPRWMPNLSLWHQTHELVVQPRMVLLTMRDACGFILALLLIETLCALRISAMLPAWIILP</sequence>
<dbReference type="Gene3D" id="1.20.120.1630">
    <property type="match status" value="1"/>
</dbReference>
<proteinExistence type="predicted"/>
<feature type="transmembrane region" description="Helical" evidence="5">
    <location>
        <begin position="182"/>
        <end position="210"/>
    </location>
</feature>
<evidence type="ECO:0000256" key="1">
    <source>
        <dbReference type="ARBA" id="ARBA00004127"/>
    </source>
</evidence>
<keyword evidence="2 5" id="KW-0812">Transmembrane</keyword>